<dbReference type="STRING" id="1220188.A0A4S3J7F4"/>
<keyword evidence="4" id="KW-1185">Reference proteome</keyword>
<name>A0A4S3J7F4_9EURO</name>
<evidence type="ECO:0008006" key="5">
    <source>
        <dbReference type="Google" id="ProtNLM"/>
    </source>
</evidence>
<feature type="compositionally biased region" description="Basic and acidic residues" evidence="1">
    <location>
        <begin position="112"/>
        <end position="121"/>
    </location>
</feature>
<evidence type="ECO:0000313" key="3">
    <source>
        <dbReference type="EMBL" id="THC90840.1"/>
    </source>
</evidence>
<dbReference type="VEuPathDB" id="FungiDB:EYZ11_009692"/>
<evidence type="ECO:0000313" key="4">
    <source>
        <dbReference type="Proteomes" id="UP000308092"/>
    </source>
</evidence>
<gene>
    <name evidence="3" type="ORF">EYZ11_009692</name>
</gene>
<accession>A0A4S3J7F4</accession>
<dbReference type="Proteomes" id="UP000308092">
    <property type="component" value="Unassembled WGS sequence"/>
</dbReference>
<dbReference type="EMBL" id="SOSA01000475">
    <property type="protein sequence ID" value="THC90840.1"/>
    <property type="molecule type" value="Genomic_DNA"/>
</dbReference>
<evidence type="ECO:0000256" key="2">
    <source>
        <dbReference type="SAM" id="SignalP"/>
    </source>
</evidence>
<dbReference type="AlphaFoldDB" id="A0A4S3J7F4"/>
<protein>
    <recommendedName>
        <fullName evidence="5">Extracellular membrane protein CFEM domain-containing protein</fullName>
    </recommendedName>
</protein>
<feature type="chain" id="PRO_5020183910" description="Extracellular membrane protein CFEM domain-containing protein" evidence="2">
    <location>
        <begin position="22"/>
        <end position="127"/>
    </location>
</feature>
<organism evidence="3 4">
    <name type="scientific">Aspergillus tanneri</name>
    <dbReference type="NCBI Taxonomy" id="1220188"/>
    <lineage>
        <taxon>Eukaryota</taxon>
        <taxon>Fungi</taxon>
        <taxon>Dikarya</taxon>
        <taxon>Ascomycota</taxon>
        <taxon>Pezizomycotina</taxon>
        <taxon>Eurotiomycetes</taxon>
        <taxon>Eurotiomycetidae</taxon>
        <taxon>Eurotiales</taxon>
        <taxon>Aspergillaceae</taxon>
        <taxon>Aspergillus</taxon>
        <taxon>Aspergillus subgen. Circumdati</taxon>
    </lineage>
</organism>
<sequence>MHSQLLFAFSGLMLASNVAFAAELERDDVPNRCWDVCGPVVGTAYRCDAINHDDRAEMQCICDWKQAPTLIPICEACIAQYRGDRNNQNDQNYNREHDLYDDDDDDDDDDRDDIHDRDPHHNGNLKN</sequence>
<evidence type="ECO:0000256" key="1">
    <source>
        <dbReference type="SAM" id="MobiDB-lite"/>
    </source>
</evidence>
<feature type="region of interest" description="Disordered" evidence="1">
    <location>
        <begin position="85"/>
        <end position="127"/>
    </location>
</feature>
<feature type="compositionally biased region" description="Basic and acidic residues" evidence="1">
    <location>
        <begin position="85"/>
        <end position="98"/>
    </location>
</feature>
<feature type="signal peptide" evidence="2">
    <location>
        <begin position="1"/>
        <end position="21"/>
    </location>
</feature>
<proteinExistence type="predicted"/>
<reference evidence="3 4" key="1">
    <citation type="submission" date="2019-03" db="EMBL/GenBank/DDBJ databases">
        <title>The genome sequence of a newly discovered highly antifungal drug resistant Aspergillus species, Aspergillus tanneri NIH 1004.</title>
        <authorList>
            <person name="Mounaud S."/>
            <person name="Singh I."/>
            <person name="Joardar V."/>
            <person name="Pakala S."/>
            <person name="Pakala S."/>
            <person name="Venepally P."/>
            <person name="Hoover J."/>
            <person name="Nierman W."/>
            <person name="Chung J."/>
            <person name="Losada L."/>
        </authorList>
    </citation>
    <scope>NUCLEOTIDE SEQUENCE [LARGE SCALE GENOMIC DNA]</scope>
    <source>
        <strain evidence="3 4">NIH1004</strain>
    </source>
</reference>
<comment type="caution">
    <text evidence="3">The sequence shown here is derived from an EMBL/GenBank/DDBJ whole genome shotgun (WGS) entry which is preliminary data.</text>
</comment>
<keyword evidence="2" id="KW-0732">Signal</keyword>
<feature type="compositionally biased region" description="Acidic residues" evidence="1">
    <location>
        <begin position="99"/>
        <end position="111"/>
    </location>
</feature>